<dbReference type="InterPro" id="IPR044865">
    <property type="entry name" value="MRH_dom"/>
</dbReference>
<dbReference type="InterPro" id="IPR009011">
    <property type="entry name" value="Man6P_isomerase_rcpt-bd_dom_sf"/>
</dbReference>
<dbReference type="SUPFAM" id="SSF50911">
    <property type="entry name" value="Mannose 6-phosphate receptor domain"/>
    <property type="match status" value="1"/>
</dbReference>
<evidence type="ECO:0000256" key="5">
    <source>
        <dbReference type="ARBA" id="ARBA00022734"/>
    </source>
</evidence>
<evidence type="ECO:0000256" key="3">
    <source>
        <dbReference type="ARBA" id="ARBA00018727"/>
    </source>
</evidence>
<evidence type="ECO:0000256" key="9">
    <source>
        <dbReference type="SAM" id="SignalP"/>
    </source>
</evidence>
<evidence type="ECO:0000256" key="4">
    <source>
        <dbReference type="ARBA" id="ARBA00022729"/>
    </source>
</evidence>
<dbReference type="GO" id="GO:0030970">
    <property type="term" value="P:retrograde protein transport, ER to cytosol"/>
    <property type="evidence" value="ECO:0007669"/>
    <property type="project" value="TreeGrafter"/>
</dbReference>
<evidence type="ECO:0000313" key="11">
    <source>
        <dbReference type="EMBL" id="THU86416.1"/>
    </source>
</evidence>
<dbReference type="Gene3D" id="2.70.130.10">
    <property type="entry name" value="Mannose-6-phosphate receptor binding domain"/>
    <property type="match status" value="1"/>
</dbReference>
<evidence type="ECO:0000259" key="10">
    <source>
        <dbReference type="PROSITE" id="PS51914"/>
    </source>
</evidence>
<dbReference type="GO" id="GO:0005788">
    <property type="term" value="C:endoplasmic reticulum lumen"/>
    <property type="evidence" value="ECO:0007669"/>
    <property type="project" value="TreeGrafter"/>
</dbReference>
<feature type="region of interest" description="Disordered" evidence="8">
    <location>
        <begin position="288"/>
        <end position="324"/>
    </location>
</feature>
<keyword evidence="7" id="KW-1015">Disulfide bond</keyword>
<protein>
    <recommendedName>
        <fullName evidence="3">Protein OS-9 homolog</fullName>
    </recommendedName>
</protein>
<dbReference type="GO" id="GO:0005789">
    <property type="term" value="C:endoplasmic reticulum membrane"/>
    <property type="evidence" value="ECO:0007669"/>
    <property type="project" value="UniProtKB-SubCell"/>
</dbReference>
<dbReference type="GO" id="GO:0030246">
    <property type="term" value="F:carbohydrate binding"/>
    <property type="evidence" value="ECO:0007669"/>
    <property type="project" value="UniProtKB-KW"/>
</dbReference>
<name>A0A4S8LBZ8_DENBC</name>
<dbReference type="AlphaFoldDB" id="A0A4S8LBZ8"/>
<keyword evidence="12" id="KW-1185">Reference proteome</keyword>
<dbReference type="Pfam" id="PF07915">
    <property type="entry name" value="PRKCSH"/>
    <property type="match status" value="1"/>
</dbReference>
<feature type="domain" description="MRH" evidence="10">
    <location>
        <begin position="123"/>
        <end position="256"/>
    </location>
</feature>
<keyword evidence="6" id="KW-0256">Endoplasmic reticulum</keyword>
<evidence type="ECO:0000256" key="6">
    <source>
        <dbReference type="ARBA" id="ARBA00022824"/>
    </source>
</evidence>
<keyword evidence="5" id="KW-0430">Lectin</keyword>
<organism evidence="11 12">
    <name type="scientific">Dendrothele bispora (strain CBS 962.96)</name>
    <dbReference type="NCBI Taxonomy" id="1314807"/>
    <lineage>
        <taxon>Eukaryota</taxon>
        <taxon>Fungi</taxon>
        <taxon>Dikarya</taxon>
        <taxon>Basidiomycota</taxon>
        <taxon>Agaricomycotina</taxon>
        <taxon>Agaricomycetes</taxon>
        <taxon>Agaricomycetidae</taxon>
        <taxon>Agaricales</taxon>
        <taxon>Agaricales incertae sedis</taxon>
        <taxon>Dendrothele</taxon>
    </lineage>
</organism>
<feature type="signal peptide" evidence="9">
    <location>
        <begin position="1"/>
        <end position="16"/>
    </location>
</feature>
<feature type="chain" id="PRO_5020693693" description="Protein OS-9 homolog" evidence="9">
    <location>
        <begin position="17"/>
        <end position="402"/>
    </location>
</feature>
<reference evidence="11 12" key="1">
    <citation type="journal article" date="2019" name="Nat. Ecol. Evol.">
        <title>Megaphylogeny resolves global patterns of mushroom evolution.</title>
        <authorList>
            <person name="Varga T."/>
            <person name="Krizsan K."/>
            <person name="Foldi C."/>
            <person name="Dima B."/>
            <person name="Sanchez-Garcia M."/>
            <person name="Sanchez-Ramirez S."/>
            <person name="Szollosi G.J."/>
            <person name="Szarkandi J.G."/>
            <person name="Papp V."/>
            <person name="Albert L."/>
            <person name="Andreopoulos W."/>
            <person name="Angelini C."/>
            <person name="Antonin V."/>
            <person name="Barry K.W."/>
            <person name="Bougher N.L."/>
            <person name="Buchanan P."/>
            <person name="Buyck B."/>
            <person name="Bense V."/>
            <person name="Catcheside P."/>
            <person name="Chovatia M."/>
            <person name="Cooper J."/>
            <person name="Damon W."/>
            <person name="Desjardin D."/>
            <person name="Finy P."/>
            <person name="Geml J."/>
            <person name="Haridas S."/>
            <person name="Hughes K."/>
            <person name="Justo A."/>
            <person name="Karasinski D."/>
            <person name="Kautmanova I."/>
            <person name="Kiss B."/>
            <person name="Kocsube S."/>
            <person name="Kotiranta H."/>
            <person name="LaButti K.M."/>
            <person name="Lechner B.E."/>
            <person name="Liimatainen K."/>
            <person name="Lipzen A."/>
            <person name="Lukacs Z."/>
            <person name="Mihaltcheva S."/>
            <person name="Morgado L.N."/>
            <person name="Niskanen T."/>
            <person name="Noordeloos M.E."/>
            <person name="Ohm R.A."/>
            <person name="Ortiz-Santana B."/>
            <person name="Ovrebo C."/>
            <person name="Racz N."/>
            <person name="Riley R."/>
            <person name="Savchenko A."/>
            <person name="Shiryaev A."/>
            <person name="Soop K."/>
            <person name="Spirin V."/>
            <person name="Szebenyi C."/>
            <person name="Tomsovsky M."/>
            <person name="Tulloss R.E."/>
            <person name="Uehling J."/>
            <person name="Grigoriev I.V."/>
            <person name="Vagvolgyi C."/>
            <person name="Papp T."/>
            <person name="Martin F.M."/>
            <person name="Miettinen O."/>
            <person name="Hibbett D.S."/>
            <person name="Nagy L.G."/>
        </authorList>
    </citation>
    <scope>NUCLEOTIDE SEQUENCE [LARGE SCALE GENOMIC DNA]</scope>
    <source>
        <strain evidence="11 12">CBS 962.96</strain>
    </source>
</reference>
<dbReference type="PANTHER" id="PTHR15414:SF0">
    <property type="entry name" value="ENDOPLASMIC RETICULUM LECTIN 1"/>
    <property type="match status" value="1"/>
</dbReference>
<evidence type="ECO:0000256" key="2">
    <source>
        <dbReference type="ARBA" id="ARBA00009918"/>
    </source>
</evidence>
<comment type="subcellular location">
    <subcellularLocation>
        <location evidence="1">Endoplasmic reticulum membrane</location>
        <topology evidence="1">Peripheral membrane protein</topology>
        <orientation evidence="1">Lumenal side</orientation>
    </subcellularLocation>
</comment>
<evidence type="ECO:0000313" key="12">
    <source>
        <dbReference type="Proteomes" id="UP000297245"/>
    </source>
</evidence>
<dbReference type="EMBL" id="ML179498">
    <property type="protein sequence ID" value="THU86416.1"/>
    <property type="molecule type" value="Genomic_DNA"/>
</dbReference>
<keyword evidence="4 9" id="KW-0732">Signal</keyword>
<dbReference type="InterPro" id="IPR045149">
    <property type="entry name" value="OS-9-like"/>
</dbReference>
<evidence type="ECO:0000256" key="7">
    <source>
        <dbReference type="ARBA" id="ARBA00023157"/>
    </source>
</evidence>
<evidence type="ECO:0000256" key="1">
    <source>
        <dbReference type="ARBA" id="ARBA00004367"/>
    </source>
</evidence>
<evidence type="ECO:0000256" key="8">
    <source>
        <dbReference type="SAM" id="MobiDB-lite"/>
    </source>
</evidence>
<dbReference type="PROSITE" id="PS51914">
    <property type="entry name" value="MRH"/>
    <property type="match status" value="1"/>
</dbReference>
<dbReference type="GO" id="GO:0030968">
    <property type="term" value="P:endoplasmic reticulum unfolded protein response"/>
    <property type="evidence" value="ECO:0007669"/>
    <property type="project" value="InterPro"/>
</dbReference>
<dbReference type="PANTHER" id="PTHR15414">
    <property type="entry name" value="OS-9-RELATED"/>
    <property type="match status" value="1"/>
</dbReference>
<comment type="similarity">
    <text evidence="2">Belongs to the OS-9 family.</text>
</comment>
<sequence>MFTVYLLVAVAGAAHARLLHSLPEDTHAFPKYNVLFLNNLPVLNHTAQLWLQQPPSVSEFLGLEPGDASSSTSSLELLKMGPRDSYLCLIPEPLQLPPLPDEIPDDVALTPAHSWSLLQPLTGTCLYHRQGWFTYSYCHNNQIRQFKELIQPHSHIPEEDPSWESYTLGKAPSAELSVAQQQNENANALELARGAGSRYLVQRWTDGTICDKTGKGREVEVQFHCSMAMSDTVLFVKEVKTCSYVLVINTPRLCGEPGFKSHRDVHEQAHIRCREIVNQISQDYYSVPDTDHPQKIPKKTKSLPSAIPGTNKHKSNLQEQQHGQPPIDAVLRKALEVVLGNRLQGQTPMIIQDLSDDGEVIIELPDDVEDETLDEIVDALQVAGITLERQGDADDEDTSEKA</sequence>
<proteinExistence type="inferred from homology"/>
<dbReference type="OrthoDB" id="448954at2759"/>
<dbReference type="Proteomes" id="UP000297245">
    <property type="component" value="Unassembled WGS sequence"/>
</dbReference>
<accession>A0A4S8LBZ8</accession>
<gene>
    <name evidence="11" type="ORF">K435DRAFT_842873</name>
</gene>
<dbReference type="InterPro" id="IPR012913">
    <property type="entry name" value="OS9-like_dom"/>
</dbReference>